<dbReference type="AlphaFoldDB" id="A0A146M1Z5"/>
<dbReference type="InterPro" id="IPR009048">
    <property type="entry name" value="A-macroglobulin_rcpt-bd"/>
</dbReference>
<dbReference type="SMART" id="SM01361">
    <property type="entry name" value="A2M_recep"/>
    <property type="match status" value="1"/>
</dbReference>
<dbReference type="SUPFAM" id="SSF49410">
    <property type="entry name" value="Alpha-macroglobulin receptor domain"/>
    <property type="match status" value="1"/>
</dbReference>
<evidence type="ECO:0000256" key="1">
    <source>
        <dbReference type="SAM" id="Phobius"/>
    </source>
</evidence>
<accession>A0A146M1Z5</accession>
<dbReference type="EMBL" id="GDHC01006009">
    <property type="protein sequence ID" value="JAQ12620.1"/>
    <property type="molecule type" value="Transcribed_RNA"/>
</dbReference>
<gene>
    <name evidence="3" type="primary">CD109_8</name>
    <name evidence="3" type="ORF">g.89441</name>
</gene>
<dbReference type="PANTHER" id="PTHR11412">
    <property type="entry name" value="MACROGLOBULIN / COMPLEMENT"/>
    <property type="match status" value="1"/>
</dbReference>
<dbReference type="Pfam" id="PF07677">
    <property type="entry name" value="A2M_recep"/>
    <property type="match status" value="1"/>
</dbReference>
<dbReference type="Gene3D" id="2.60.40.690">
    <property type="entry name" value="Alpha-macroglobulin, receptor-binding domain"/>
    <property type="match status" value="1"/>
</dbReference>
<feature type="domain" description="Alpha-macroglobulin receptor-binding" evidence="2">
    <location>
        <begin position="142"/>
        <end position="233"/>
    </location>
</feature>
<feature type="transmembrane region" description="Helical" evidence="1">
    <location>
        <begin position="264"/>
        <end position="281"/>
    </location>
</feature>
<dbReference type="GO" id="GO:0005576">
    <property type="term" value="C:extracellular region"/>
    <property type="evidence" value="ECO:0007669"/>
    <property type="project" value="InterPro"/>
</dbReference>
<keyword evidence="1" id="KW-0812">Transmembrane</keyword>
<name>A0A146M1Z5_LYGHE</name>
<reference evidence="3" key="1">
    <citation type="journal article" date="2016" name="Gigascience">
        <title>De novo construction of an expanded transcriptome assembly for the western tarnished plant bug, Lygus hesperus.</title>
        <authorList>
            <person name="Tassone E.E."/>
            <person name="Geib S.M."/>
            <person name="Hall B."/>
            <person name="Fabrick J.A."/>
            <person name="Brent C.S."/>
            <person name="Hull J.J."/>
        </authorList>
    </citation>
    <scope>NUCLEOTIDE SEQUENCE</scope>
</reference>
<sequence>MRMSNDGFISMTDTLVAVQALTEYANRARLADVTRMDVRLTSPSDPSVDQLLHIRNRSDISHSHVIQMKRVWGHVNVMGRGAGLALIQLHVNYGVDVGSLLDEPSTKSFGLTIREFYSPVRNKSAITIEACTKWLRDFPPSSGSAVLEVDVPTGYFLVESEAERIVRENAHPSLRDAKTLHQKTVWLFDHIPNRWNCFNHTVRRWFAVANMTLYRGAVLYEANARENFVQVLFNSTPLYTLSICEVCGSYQCPYCPYYNSAQQISFSIFHVYAIFLSLFLLKRNKFI</sequence>
<evidence type="ECO:0000259" key="2">
    <source>
        <dbReference type="SMART" id="SM01361"/>
    </source>
</evidence>
<dbReference type="Gene3D" id="2.60.120.1540">
    <property type="match status" value="1"/>
</dbReference>
<proteinExistence type="predicted"/>
<keyword evidence="1" id="KW-1133">Transmembrane helix</keyword>
<dbReference type="Gene3D" id="1.50.10.20">
    <property type="match status" value="1"/>
</dbReference>
<evidence type="ECO:0000313" key="3">
    <source>
        <dbReference type="EMBL" id="JAQ12620.1"/>
    </source>
</evidence>
<dbReference type="InterPro" id="IPR050473">
    <property type="entry name" value="A2M/Complement_sys"/>
</dbReference>
<organism evidence="3">
    <name type="scientific">Lygus hesperus</name>
    <name type="common">Western plant bug</name>
    <dbReference type="NCBI Taxonomy" id="30085"/>
    <lineage>
        <taxon>Eukaryota</taxon>
        <taxon>Metazoa</taxon>
        <taxon>Ecdysozoa</taxon>
        <taxon>Arthropoda</taxon>
        <taxon>Hexapoda</taxon>
        <taxon>Insecta</taxon>
        <taxon>Pterygota</taxon>
        <taxon>Neoptera</taxon>
        <taxon>Paraneoptera</taxon>
        <taxon>Hemiptera</taxon>
        <taxon>Heteroptera</taxon>
        <taxon>Panheteroptera</taxon>
        <taxon>Cimicomorpha</taxon>
        <taxon>Miridae</taxon>
        <taxon>Mirini</taxon>
        <taxon>Lygus</taxon>
    </lineage>
</organism>
<dbReference type="InterPro" id="IPR036595">
    <property type="entry name" value="A-macroglobulin_rcpt-bd_sf"/>
</dbReference>
<dbReference type="PANTHER" id="PTHR11412:SF146">
    <property type="entry name" value="CD109 ANTIGEN"/>
    <property type="match status" value="1"/>
</dbReference>
<keyword evidence="1" id="KW-0472">Membrane</keyword>
<protein>
    <submittedName>
        <fullName evidence="3">CD109 antigen</fullName>
    </submittedName>
</protein>